<feature type="compositionally biased region" description="Basic and acidic residues" evidence="3">
    <location>
        <begin position="456"/>
        <end position="471"/>
    </location>
</feature>
<dbReference type="InParanoid" id="E9FYA8"/>
<feature type="compositionally biased region" description="Low complexity" evidence="3">
    <location>
        <begin position="655"/>
        <end position="682"/>
    </location>
</feature>
<evidence type="ECO:0000256" key="3">
    <source>
        <dbReference type="SAM" id="MobiDB-lite"/>
    </source>
</evidence>
<comment type="subcellular location">
    <subcellularLocation>
        <location evidence="1">Cytoplasm</location>
    </subcellularLocation>
</comment>
<proteinExistence type="predicted"/>
<dbReference type="AlphaFoldDB" id="E9FYA8"/>
<protein>
    <recommendedName>
        <fullName evidence="6">Eukaryotic translation initiation factor 4E transporter</fullName>
    </recommendedName>
</protein>
<feature type="compositionally biased region" description="Basic and acidic residues" evidence="3">
    <location>
        <begin position="237"/>
        <end position="279"/>
    </location>
</feature>
<dbReference type="InterPro" id="IPR018862">
    <property type="entry name" value="eIF4E-T"/>
</dbReference>
<dbReference type="eggNOG" id="ENOG502R91V">
    <property type="taxonomic scope" value="Eukaryota"/>
</dbReference>
<evidence type="ECO:0000313" key="4">
    <source>
        <dbReference type="EMBL" id="EFX87805.1"/>
    </source>
</evidence>
<evidence type="ECO:0000256" key="2">
    <source>
        <dbReference type="ARBA" id="ARBA00022490"/>
    </source>
</evidence>
<dbReference type="GO" id="GO:0005634">
    <property type="term" value="C:nucleus"/>
    <property type="evidence" value="ECO:0000318"/>
    <property type="project" value="GO_Central"/>
</dbReference>
<feature type="compositionally biased region" description="Basic and acidic residues" evidence="3">
    <location>
        <begin position="179"/>
        <end position="229"/>
    </location>
</feature>
<feature type="compositionally biased region" description="Low complexity" evidence="3">
    <location>
        <begin position="554"/>
        <end position="589"/>
    </location>
</feature>
<feature type="region of interest" description="Disordered" evidence="3">
    <location>
        <begin position="554"/>
        <end position="601"/>
    </location>
</feature>
<sequence>MEDIIMESVENLNGNVSQKIMSCKGGHDENQQVPSKTLPKLFYSRDLLIKLKNHPSSKEKPAIFDDLDRVKNGMWDPEHWHSRTAKEPKRSNSGTVVGAGNKEDQQEKKRGKEEGDEFCFTPQRRSFVSGCHVVRRQDAEPAVPPVVTESVRESTLPARRVGSGRLTGRDVEPAPVPAKEPRDRREPLRAPAPQRERTFDREPQRNERGNERNDRHDRNERNERSERNGRTFQPSRADPRDKDPAEKDRRNFDRSGYDRDYSGRGDRGDRYNSRRKNEDDTPEWFFGGPSSQHDTIELRGFDEEKDRKQNSKAPIRKESNKERQQSSGAKKSEEPSTSSSRPGSGLSGKVVKEDQPPKTEAPKRKSPVNQDKMDFNIEDFLKMDGDLNGLGLGPTESEETSRGSKASRWFGKTSDLPEASKPPATENVKPDHSTNQDAARSLLEMLQKGSQQQQSVEHKKIVTAEELERSSGKYSNNERSSDDGMTVFNKLLAQVQESTTKPHSVMNSAPTEQDILANLLGKQMKIEAQPPQPVQYHAQQNHQDALAKFLQQQQNNQMHHPNTQQHNTHQMLQQPQINHLHQQQQQSHLFSMHGEQPHSDVHSLMRDLANGHPQTLNQLHMMTMQKQHQQQQQHLQQQQQQQLQQYQQQQQQQRQAFVGSPQQSVAKQSASSSSPLSFTPTAVMRKMGAEKDKAKAASLDKGDGAETGMGTTSSPPASQSSATSNRLTGRTASQVQGASRVSNQMRMNDVPVVQQQQQLLTGRPLVKGQESMLPFQQQQQQSQQAGNRPFGLASASNAAITGVAVKMLEQQQQHQLLAAAVAASANQTQQQLKQQILQQQQQQQQRTSPLQQSLLAFAAGGLQSNMALQNRGIPTNVPVGNRTHFRPIHPQPMIPPISGYSPYMGNQASLQTGQSRLPTNVGSSSNQFYGISPASNIRGQAQGLNALAALQQQAFSGNRSPNMLQGGNSLSRWFPPEIFSQAGSGQMPTLPPMPSQKILSLEELERLHTSPMSH</sequence>
<feature type="region of interest" description="Disordered" evidence="3">
    <location>
        <begin position="74"/>
        <end position="117"/>
    </location>
</feature>
<accession>E9FYA8</accession>
<organism evidence="4 5">
    <name type="scientific">Daphnia pulex</name>
    <name type="common">Water flea</name>
    <dbReference type="NCBI Taxonomy" id="6669"/>
    <lineage>
        <taxon>Eukaryota</taxon>
        <taxon>Metazoa</taxon>
        <taxon>Ecdysozoa</taxon>
        <taxon>Arthropoda</taxon>
        <taxon>Crustacea</taxon>
        <taxon>Branchiopoda</taxon>
        <taxon>Diplostraca</taxon>
        <taxon>Cladocera</taxon>
        <taxon>Anomopoda</taxon>
        <taxon>Daphniidae</taxon>
        <taxon>Daphnia</taxon>
    </lineage>
</organism>
<dbReference type="OrthoDB" id="8916892at2759"/>
<feature type="compositionally biased region" description="Polar residues" evidence="3">
    <location>
        <begin position="725"/>
        <end position="745"/>
    </location>
</feature>
<dbReference type="FunCoup" id="E9FYA8">
    <property type="interactions" value="165"/>
</dbReference>
<dbReference type="PANTHER" id="PTHR12269:SF1">
    <property type="entry name" value="EUKARYOTIC TRANSLATION INITIATION FACTOR 4E TRANSPORTER"/>
    <property type="match status" value="1"/>
</dbReference>
<feature type="compositionally biased region" description="Basic and acidic residues" evidence="3">
    <location>
        <begin position="687"/>
        <end position="704"/>
    </location>
</feature>
<feature type="compositionally biased region" description="Basic and acidic residues" evidence="3">
    <location>
        <begin position="350"/>
        <end position="363"/>
    </location>
</feature>
<reference evidence="4 5" key="1">
    <citation type="journal article" date="2011" name="Science">
        <title>The ecoresponsive genome of Daphnia pulex.</title>
        <authorList>
            <person name="Colbourne J.K."/>
            <person name="Pfrender M.E."/>
            <person name="Gilbert D."/>
            <person name="Thomas W.K."/>
            <person name="Tucker A."/>
            <person name="Oakley T.H."/>
            <person name="Tokishita S."/>
            <person name="Aerts A."/>
            <person name="Arnold G.J."/>
            <person name="Basu M.K."/>
            <person name="Bauer D.J."/>
            <person name="Caceres C.E."/>
            <person name="Carmel L."/>
            <person name="Casola C."/>
            <person name="Choi J.H."/>
            <person name="Detter J.C."/>
            <person name="Dong Q."/>
            <person name="Dusheyko S."/>
            <person name="Eads B.D."/>
            <person name="Frohlich T."/>
            <person name="Geiler-Samerotte K.A."/>
            <person name="Gerlach D."/>
            <person name="Hatcher P."/>
            <person name="Jogdeo S."/>
            <person name="Krijgsveld J."/>
            <person name="Kriventseva E.V."/>
            <person name="Kultz D."/>
            <person name="Laforsch C."/>
            <person name="Lindquist E."/>
            <person name="Lopez J."/>
            <person name="Manak J.R."/>
            <person name="Muller J."/>
            <person name="Pangilinan J."/>
            <person name="Patwardhan R.P."/>
            <person name="Pitluck S."/>
            <person name="Pritham E.J."/>
            <person name="Rechtsteiner A."/>
            <person name="Rho M."/>
            <person name="Rogozin I.B."/>
            <person name="Sakarya O."/>
            <person name="Salamov A."/>
            <person name="Schaack S."/>
            <person name="Shapiro H."/>
            <person name="Shiga Y."/>
            <person name="Skalitzky C."/>
            <person name="Smith Z."/>
            <person name="Souvorov A."/>
            <person name="Sung W."/>
            <person name="Tang Z."/>
            <person name="Tsuchiya D."/>
            <person name="Tu H."/>
            <person name="Vos H."/>
            <person name="Wang M."/>
            <person name="Wolf Y.I."/>
            <person name="Yamagata H."/>
            <person name="Yamada T."/>
            <person name="Ye Y."/>
            <person name="Shaw J.R."/>
            <person name="Andrews J."/>
            <person name="Crease T.J."/>
            <person name="Tang H."/>
            <person name="Lucas S.M."/>
            <person name="Robertson H.M."/>
            <person name="Bork P."/>
            <person name="Koonin E.V."/>
            <person name="Zdobnov E.M."/>
            <person name="Grigoriev I.V."/>
            <person name="Lynch M."/>
            <person name="Boore J.L."/>
        </authorList>
    </citation>
    <scope>NUCLEOTIDE SEQUENCE [LARGE SCALE GENOMIC DNA]</scope>
</reference>
<feature type="region of interest" description="Disordered" evidence="3">
    <location>
        <begin position="655"/>
        <end position="745"/>
    </location>
</feature>
<dbReference type="Pfam" id="PF10477">
    <property type="entry name" value="EIF4E-T"/>
    <property type="match status" value="1"/>
</dbReference>
<dbReference type="Proteomes" id="UP000000305">
    <property type="component" value="Unassembled WGS sequence"/>
</dbReference>
<feature type="compositionally biased region" description="Basic and acidic residues" evidence="3">
    <location>
        <begin position="101"/>
        <end position="113"/>
    </location>
</feature>
<feature type="compositionally biased region" description="Basic and acidic residues" evidence="3">
    <location>
        <begin position="74"/>
        <end position="90"/>
    </location>
</feature>
<evidence type="ECO:0000313" key="5">
    <source>
        <dbReference type="Proteomes" id="UP000000305"/>
    </source>
</evidence>
<keyword evidence="5" id="KW-1185">Reference proteome</keyword>
<gene>
    <name evidence="4" type="ORF">DAPPUDRAFT_306491</name>
</gene>
<dbReference type="GO" id="GO:0005737">
    <property type="term" value="C:cytoplasm"/>
    <property type="evidence" value="ECO:0000318"/>
    <property type="project" value="GO_Central"/>
</dbReference>
<evidence type="ECO:0008006" key="6">
    <source>
        <dbReference type="Google" id="ProtNLM"/>
    </source>
</evidence>
<name>E9FYA8_DAPPU</name>
<dbReference type="GO" id="GO:0036464">
    <property type="term" value="C:cytoplasmic ribonucleoprotein granule"/>
    <property type="evidence" value="ECO:0007669"/>
    <property type="project" value="UniProtKB-ARBA"/>
</dbReference>
<dbReference type="HOGENOM" id="CLU_297217_0_0_1"/>
<dbReference type="PANTHER" id="PTHR12269">
    <property type="entry name" value="EUKARYOTIC TRANSLATION INITIATION FACTOR 4E TRANSPORTER"/>
    <property type="match status" value="1"/>
</dbReference>
<dbReference type="GO" id="GO:0017148">
    <property type="term" value="P:negative regulation of translation"/>
    <property type="evidence" value="ECO:0000318"/>
    <property type="project" value="GO_Central"/>
</dbReference>
<dbReference type="OMA" id="LPRNDNW"/>
<dbReference type="GO" id="GO:0003729">
    <property type="term" value="F:mRNA binding"/>
    <property type="evidence" value="ECO:0000318"/>
    <property type="project" value="GO_Central"/>
</dbReference>
<dbReference type="STRING" id="6669.E9FYA8"/>
<feature type="compositionally biased region" description="Basic and acidic residues" evidence="3">
    <location>
        <begin position="294"/>
        <end position="334"/>
    </location>
</feature>
<dbReference type="EMBL" id="GL732527">
    <property type="protein sequence ID" value="EFX87805.1"/>
    <property type="molecule type" value="Genomic_DNA"/>
</dbReference>
<evidence type="ECO:0000256" key="1">
    <source>
        <dbReference type="ARBA" id="ARBA00004496"/>
    </source>
</evidence>
<feature type="compositionally biased region" description="Low complexity" evidence="3">
    <location>
        <begin position="335"/>
        <end position="349"/>
    </location>
</feature>
<feature type="compositionally biased region" description="Basic and acidic residues" evidence="3">
    <location>
        <begin position="371"/>
        <end position="385"/>
    </location>
</feature>
<feature type="compositionally biased region" description="Low complexity" evidence="3">
    <location>
        <begin position="711"/>
        <end position="724"/>
    </location>
</feature>
<keyword evidence="2" id="KW-0963">Cytoplasm</keyword>
<dbReference type="KEGG" id="dpx:DAPPUDRAFT_306491"/>
<feature type="region of interest" description="Disordered" evidence="3">
    <location>
        <begin position="138"/>
        <end position="483"/>
    </location>
</feature>